<dbReference type="AlphaFoldDB" id="A0AAV4XIF0"/>
<evidence type="ECO:0000313" key="2">
    <source>
        <dbReference type="Proteomes" id="UP001054945"/>
    </source>
</evidence>
<protein>
    <submittedName>
        <fullName evidence="1">Uncharacterized protein</fullName>
    </submittedName>
</protein>
<sequence length="94" mass="10856">MMYNSLISFLNAVQPRARWVNCNCNAAFRATNLFRSCTAFAMNPFLPFRGWAIALITFHFDISPGECRYWMSGLANRWAFPDLTKLKGFHVVNE</sequence>
<name>A0AAV4XIF0_CAEEX</name>
<organism evidence="1 2">
    <name type="scientific">Caerostris extrusa</name>
    <name type="common">Bark spider</name>
    <name type="synonym">Caerostris bankana</name>
    <dbReference type="NCBI Taxonomy" id="172846"/>
    <lineage>
        <taxon>Eukaryota</taxon>
        <taxon>Metazoa</taxon>
        <taxon>Ecdysozoa</taxon>
        <taxon>Arthropoda</taxon>
        <taxon>Chelicerata</taxon>
        <taxon>Arachnida</taxon>
        <taxon>Araneae</taxon>
        <taxon>Araneomorphae</taxon>
        <taxon>Entelegynae</taxon>
        <taxon>Araneoidea</taxon>
        <taxon>Araneidae</taxon>
        <taxon>Caerostris</taxon>
    </lineage>
</organism>
<reference evidence="1 2" key="1">
    <citation type="submission" date="2021-06" db="EMBL/GenBank/DDBJ databases">
        <title>Caerostris extrusa draft genome.</title>
        <authorList>
            <person name="Kono N."/>
            <person name="Arakawa K."/>
        </authorList>
    </citation>
    <scope>NUCLEOTIDE SEQUENCE [LARGE SCALE GENOMIC DNA]</scope>
</reference>
<comment type="caution">
    <text evidence="1">The sequence shown here is derived from an EMBL/GenBank/DDBJ whole genome shotgun (WGS) entry which is preliminary data.</text>
</comment>
<gene>
    <name evidence="1" type="ORF">CEXT_120221</name>
</gene>
<accession>A0AAV4XIF0</accession>
<dbReference type="Proteomes" id="UP001054945">
    <property type="component" value="Unassembled WGS sequence"/>
</dbReference>
<evidence type="ECO:0000313" key="1">
    <source>
        <dbReference type="EMBL" id="GIY94423.1"/>
    </source>
</evidence>
<proteinExistence type="predicted"/>
<keyword evidence="2" id="KW-1185">Reference proteome</keyword>
<dbReference type="EMBL" id="BPLR01000388">
    <property type="protein sequence ID" value="GIY94423.1"/>
    <property type="molecule type" value="Genomic_DNA"/>
</dbReference>